<name>A0AAV8WY38_9CUCU</name>
<dbReference type="Proteomes" id="UP001162156">
    <property type="component" value="Unassembled WGS sequence"/>
</dbReference>
<dbReference type="PANTHER" id="PTHR31493">
    <property type="entry name" value="NAZO FAMILY MEMBER"/>
    <property type="match status" value="1"/>
</dbReference>
<organism evidence="2 3">
    <name type="scientific">Rhamnusium bicolor</name>
    <dbReference type="NCBI Taxonomy" id="1586634"/>
    <lineage>
        <taxon>Eukaryota</taxon>
        <taxon>Metazoa</taxon>
        <taxon>Ecdysozoa</taxon>
        <taxon>Arthropoda</taxon>
        <taxon>Hexapoda</taxon>
        <taxon>Insecta</taxon>
        <taxon>Pterygota</taxon>
        <taxon>Neoptera</taxon>
        <taxon>Endopterygota</taxon>
        <taxon>Coleoptera</taxon>
        <taxon>Polyphaga</taxon>
        <taxon>Cucujiformia</taxon>
        <taxon>Chrysomeloidea</taxon>
        <taxon>Cerambycidae</taxon>
        <taxon>Lepturinae</taxon>
        <taxon>Rhagiini</taxon>
        <taxon>Rhamnusium</taxon>
    </lineage>
</organism>
<dbReference type="Pfam" id="PF20721">
    <property type="entry name" value="C19orf12"/>
    <property type="match status" value="1"/>
</dbReference>
<proteinExistence type="inferred from homology"/>
<evidence type="ECO:0000313" key="2">
    <source>
        <dbReference type="EMBL" id="KAJ8930536.1"/>
    </source>
</evidence>
<evidence type="ECO:0000313" key="3">
    <source>
        <dbReference type="Proteomes" id="UP001162156"/>
    </source>
</evidence>
<gene>
    <name evidence="2" type="ORF">NQ314_016649</name>
</gene>
<sequence>MPLNSDAIIEVCEVISQQEHLKVTIKQTAKGAVITGLGALSGGLLGGPVGMAIGKIFNS</sequence>
<comment type="caution">
    <text evidence="2">The sequence shown here is derived from an EMBL/GenBank/DDBJ whole genome shotgun (WGS) entry which is preliminary data.</text>
</comment>
<protein>
    <submittedName>
        <fullName evidence="2">Uncharacterized protein</fullName>
    </submittedName>
</protein>
<dbReference type="PANTHER" id="PTHR31493:SF1">
    <property type="entry name" value="PROTEIN C19ORF12"/>
    <property type="match status" value="1"/>
</dbReference>
<accession>A0AAV8WY38</accession>
<comment type="similarity">
    <text evidence="1">Belongs to the C19orf12 family.</text>
</comment>
<evidence type="ECO:0000256" key="1">
    <source>
        <dbReference type="ARBA" id="ARBA00029457"/>
    </source>
</evidence>
<dbReference type="EMBL" id="JANEYF010004625">
    <property type="protein sequence ID" value="KAJ8930536.1"/>
    <property type="molecule type" value="Genomic_DNA"/>
</dbReference>
<dbReference type="AlphaFoldDB" id="A0AAV8WY38"/>
<dbReference type="InterPro" id="IPR033369">
    <property type="entry name" value="C19orf12"/>
</dbReference>
<reference evidence="2" key="1">
    <citation type="journal article" date="2023" name="Insect Mol. Biol.">
        <title>Genome sequencing provides insights into the evolution of gene families encoding plant cell wall-degrading enzymes in longhorned beetles.</title>
        <authorList>
            <person name="Shin N.R."/>
            <person name="Okamura Y."/>
            <person name="Kirsch R."/>
            <person name="Pauchet Y."/>
        </authorList>
    </citation>
    <scope>NUCLEOTIDE SEQUENCE</scope>
    <source>
        <strain evidence="2">RBIC_L_NR</strain>
    </source>
</reference>
<keyword evidence="3" id="KW-1185">Reference proteome</keyword>